<gene>
    <name evidence="3" type="ORF">N798_14505</name>
</gene>
<accession>A0ABR4XAK4</accession>
<feature type="transmembrane region" description="Helical" evidence="1">
    <location>
        <begin position="223"/>
        <end position="240"/>
    </location>
</feature>
<feature type="transmembrane region" description="Helical" evidence="1">
    <location>
        <begin position="247"/>
        <end position="268"/>
    </location>
</feature>
<feature type="transmembrane region" description="Helical" evidence="1">
    <location>
        <begin position="324"/>
        <end position="345"/>
    </location>
</feature>
<keyword evidence="1" id="KW-1133">Transmembrane helix</keyword>
<organism evidence="3 4">
    <name type="scientific">Knoellia flava TL1</name>
    <dbReference type="NCBI Taxonomy" id="1385518"/>
    <lineage>
        <taxon>Bacteria</taxon>
        <taxon>Bacillati</taxon>
        <taxon>Actinomycetota</taxon>
        <taxon>Actinomycetes</taxon>
        <taxon>Micrococcales</taxon>
        <taxon>Intrasporangiaceae</taxon>
        <taxon>Knoellia</taxon>
    </lineage>
</organism>
<evidence type="ECO:0000259" key="2">
    <source>
        <dbReference type="Pfam" id="PF11847"/>
    </source>
</evidence>
<feature type="domain" description="Alpha-(1-&gt;3)-arabinofuranosyltransferase N-terminal GT-C" evidence="2">
    <location>
        <begin position="154"/>
        <end position="680"/>
    </location>
</feature>
<sequence>MKSTRSRDPGARLASVPTETRVLALLAVVLAVVVFASDFGVLTPDTKPEIFLQPSQTAARFASAWLDTPNLGTSNYNTGVVPVAALFSLFELVGVPAWVIMRLWRIALLVTAAWGARLVVRELVSGGSGGRAGRGGRGGRGVGGVALGDSARAVAGVAAAVAYAANPYVVVGGGTTPTLLPYALLPWLVLCWLRGFRAPSWRWACAAALVLAGMSGLNAGVVPLLQLVVLVPVLVHALVVEGHRFAPVAWLVVRTGLVYAVLSAYWVVPAISALGVGTAIAEATESTEAINTVNSFPEVLRGLGMWTLYGADADGPFDPGRLSYVLGPVVILLTFAAPVLAGLGVRLSRSPARLFGATSVLVGALVMVGTFPNDDKSAWGRAVGAALESVPGLIAFRTTNKAGAVLELGLAVLVALAAAAIVPLLSHVTARWVAGWTAAALVAGAVAPAMSGDLFWVRMDVPSYWDEAADAVNARPGDSRVLMVPGTGVPAYSWGYTGPDEIGPSLFRRPFAFRSASPSGGEYAANLLAEVDRRLYQGTLPQGAVSTLAAYIGAGDVVGRYDVRGVGTTGARVEQQLAEDPGLAPGEAFGPAEVAHGAQAPAVVRPVVGDLPRTSAAVRPASGSLVVDGAGTALPSLQSAGLLEDRPGLLLAGALTDEQLAEALRDESRVVLTDSNGRREWSNHDPAVAGPLLPGSVDPEATRALFSTADQTVAVVRGSARVETRGQGLLFGPHAFGDVTQAFDGDRTTGWRFGNFGTGVGNAVVITPRSALAMPLVTLAPMQGGTSRITSVRLTAEVEGETVTKDVSFTEWNTFPVTTEVSERPVSRLTVEVTGVEGAGGSPVGFSEIVVPGVTVDRAASLPTRLPRRLAAAADAAGVDLAEVPIDVILRRSTGDADGLTTEEPRLEREFTLPDERRFEATGTVRLSGGVTDAEIDEFAGLSDDVVAQSSSRIFGNPNARAAMAFDDDGGDPDLSSAWVPNEPVVGEWISLDFPKRRLSSFTFTQDSASHATKALVSVDDGEPIEVSLEKGTSRITLPETVEAGRVRILLTERTGVGFVRVTDIGLPRKDTAPSPPEGCVQVGTVDGRPLEADLREGFPYLLDGKAVPFEACGAGLALGEGRHRLAGIPALAIDDLRLSSAGTPPAQVAAPTFEVVRHGSASMDLRLTSGCSPCLVSSGQSFDDRWTASVRGEDLGAPLVVDGFAAGWRVNAAPGDVVSISFAPSRVALAAWLVSGAALLGCLAVLLLGSRPRSDGPRAGTARARRRRRATR</sequence>
<evidence type="ECO:0000313" key="3">
    <source>
        <dbReference type="EMBL" id="KGN29316.1"/>
    </source>
</evidence>
<evidence type="ECO:0000313" key="4">
    <source>
        <dbReference type="Proteomes" id="UP000029990"/>
    </source>
</evidence>
<name>A0ABR4XAK4_9MICO</name>
<keyword evidence="4" id="KW-1185">Reference proteome</keyword>
<reference evidence="3 4" key="1">
    <citation type="submission" date="2013-08" db="EMBL/GenBank/DDBJ databases">
        <title>The genome sequence of Knoellia flava.</title>
        <authorList>
            <person name="Zhu W."/>
            <person name="Wang G."/>
        </authorList>
    </citation>
    <scope>NUCLEOTIDE SEQUENCE [LARGE SCALE GENOMIC DNA]</scope>
    <source>
        <strain evidence="3 4">TL1</strain>
    </source>
</reference>
<feature type="transmembrane region" description="Helical" evidence="1">
    <location>
        <begin position="352"/>
        <end position="371"/>
    </location>
</feature>
<feature type="transmembrane region" description="Helical" evidence="1">
    <location>
        <begin position="21"/>
        <end position="42"/>
    </location>
</feature>
<dbReference type="Pfam" id="PF11847">
    <property type="entry name" value="GT-C_AftD"/>
    <property type="match status" value="2"/>
</dbReference>
<dbReference type="RefSeq" id="WP_035949585.1">
    <property type="nucleotide sequence ID" value="NZ_AVPI01000056.1"/>
</dbReference>
<feature type="transmembrane region" description="Helical" evidence="1">
    <location>
        <begin position="1230"/>
        <end position="1249"/>
    </location>
</feature>
<dbReference type="Proteomes" id="UP000029990">
    <property type="component" value="Unassembled WGS sequence"/>
</dbReference>
<proteinExistence type="predicted"/>
<keyword evidence="1" id="KW-0472">Membrane</keyword>
<dbReference type="InterPro" id="IPR021798">
    <property type="entry name" value="AftD_N"/>
</dbReference>
<evidence type="ECO:0000256" key="1">
    <source>
        <dbReference type="SAM" id="Phobius"/>
    </source>
</evidence>
<protein>
    <recommendedName>
        <fullName evidence="2">Alpha-(1-&gt;3)-arabinofuranosyltransferase N-terminal GT-C domain-containing protein</fullName>
    </recommendedName>
</protein>
<keyword evidence="1" id="KW-0812">Transmembrane</keyword>
<feature type="transmembrane region" description="Helical" evidence="1">
    <location>
        <begin position="404"/>
        <end position="425"/>
    </location>
</feature>
<feature type="transmembrane region" description="Helical" evidence="1">
    <location>
        <begin position="171"/>
        <end position="193"/>
    </location>
</feature>
<comment type="caution">
    <text evidence="3">The sequence shown here is derived from an EMBL/GenBank/DDBJ whole genome shotgun (WGS) entry which is preliminary data.</text>
</comment>
<dbReference type="EMBL" id="AVPI01000056">
    <property type="protein sequence ID" value="KGN29316.1"/>
    <property type="molecule type" value="Genomic_DNA"/>
</dbReference>
<feature type="transmembrane region" description="Helical" evidence="1">
    <location>
        <begin position="79"/>
        <end position="100"/>
    </location>
</feature>
<feature type="transmembrane region" description="Helical" evidence="1">
    <location>
        <begin position="432"/>
        <end position="450"/>
    </location>
</feature>
<feature type="domain" description="Alpha-(1-&gt;3)-arabinofuranosyltransferase N-terminal GT-C" evidence="2">
    <location>
        <begin position="29"/>
        <end position="129"/>
    </location>
</feature>